<protein>
    <submittedName>
        <fullName evidence="2">Uncharacterized protein</fullName>
    </submittedName>
</protein>
<feature type="transmembrane region" description="Helical" evidence="1">
    <location>
        <begin position="15"/>
        <end position="38"/>
    </location>
</feature>
<name>A0A1F7FI47_UNCRA</name>
<reference evidence="2 3" key="1">
    <citation type="journal article" date="2016" name="Nat. Commun.">
        <title>Thousands of microbial genomes shed light on interconnected biogeochemical processes in an aquifer system.</title>
        <authorList>
            <person name="Anantharaman K."/>
            <person name="Brown C.T."/>
            <person name="Hug L.A."/>
            <person name="Sharon I."/>
            <person name="Castelle C.J."/>
            <person name="Probst A.J."/>
            <person name="Thomas B.C."/>
            <person name="Singh A."/>
            <person name="Wilkins M.J."/>
            <person name="Karaoz U."/>
            <person name="Brodie E.L."/>
            <person name="Williams K.H."/>
            <person name="Hubbard S.S."/>
            <person name="Banfield J.F."/>
        </authorList>
    </citation>
    <scope>NUCLEOTIDE SEQUENCE [LARGE SCALE GENOMIC DNA]</scope>
</reference>
<evidence type="ECO:0000313" key="2">
    <source>
        <dbReference type="EMBL" id="OGK06288.1"/>
    </source>
</evidence>
<comment type="caution">
    <text evidence="2">The sequence shown here is derived from an EMBL/GenBank/DDBJ whole genome shotgun (WGS) entry which is preliminary data.</text>
</comment>
<keyword evidence="1" id="KW-0472">Membrane</keyword>
<evidence type="ECO:0000256" key="1">
    <source>
        <dbReference type="SAM" id="Phobius"/>
    </source>
</evidence>
<dbReference type="Proteomes" id="UP000179243">
    <property type="component" value="Unassembled WGS sequence"/>
</dbReference>
<accession>A0A1F7FI47</accession>
<keyword evidence="1" id="KW-0812">Transmembrane</keyword>
<gene>
    <name evidence="2" type="ORF">A2519_08415</name>
</gene>
<proteinExistence type="predicted"/>
<dbReference type="EMBL" id="MFYX01000033">
    <property type="protein sequence ID" value="OGK06288.1"/>
    <property type="molecule type" value="Genomic_DNA"/>
</dbReference>
<organism evidence="2 3">
    <name type="scientific">Candidatus Raymondbacteria bacterium RIFOXYD12_FULL_49_13</name>
    <dbReference type="NCBI Taxonomy" id="1817890"/>
    <lineage>
        <taxon>Bacteria</taxon>
        <taxon>Raymondiibacteriota</taxon>
    </lineage>
</organism>
<evidence type="ECO:0000313" key="3">
    <source>
        <dbReference type="Proteomes" id="UP000179243"/>
    </source>
</evidence>
<dbReference type="AlphaFoldDB" id="A0A1F7FI47"/>
<sequence length="229" mass="25506">MAAVSGFRTNPPGQLIILFFMKTITLFFSVLVFCACVAQARIVTLYYTEDGQNIESINGYPINDDLSLSPDGDESWLVLVGQKFGPNGYLPKDSKLQLGALGKTRSLFMLLQEPFLGIGQATRYEQPIDWEDIAYVVPDTQASMPFHVLLSNGTTGEFFVNSEYTESPGAKLIQGKINNDLYIIKLKYNIPKSERRAGDRPDQIGIKAKAFSFSEQALKKAVRRGTFQD</sequence>
<keyword evidence="1" id="KW-1133">Transmembrane helix</keyword>